<sequence>MRITAAVLTSSLVASVASENHAHDLYVGSLGARGHVERRALPNSPNGYTPSKVNCPSDRPAVRGAGQLSENESSWLERRRNATIDPMKELLNRMSITGFDVNSWFNEHSSNASALPNIGLAVSGGGWRALLNGAGAVEAFDSRTTNSTGAGKLGGLLQSATYLSGLSGGSWLVGSIYVNNFTTVEALRREKDGSVYEFGNSVIEGPDKSGSQILDSAGYYSNLVSAVSGKRDAGFETSITDIWGRGLSFQLINATEGGPAYTWSSIALGEDFQNGDMPLPIVIANGRRPGETLIPANASIFEFNPWEFGTWDPTVYGFVPLQYLGSNFTNGIVPISDQCVVGFDNAGFVMGTSSSLFNQILLQVNSTSLPDTLKSVIDRIFSAIGKDNNDIAEYSPNPFFKYNPGTNAGSEYDTLDLVDGGENGENIPLHPLIQPHRNVDVIFAIDSSADTPYAWPNATSLVATYERSKGQLANGTIFPFIPDQNTIINLGLNTHPTFFGCNISNMTNGLSTPLIVYLPNSPYVTLSNMTTLTLSTNNTYRDAIILNGYNVATRGNDTAWATCAGCAMLSRSFEKTNTPVPEVCTSCFNQYCWNGTLDSRTPSSYEPTTSLQAVKLNGATQLSGKSWSFAALASILALFWNL</sequence>
<evidence type="ECO:0000256" key="10">
    <source>
        <dbReference type="RuleBase" id="RU362103"/>
    </source>
</evidence>
<keyword evidence="4 9" id="KW-0378">Hydrolase</keyword>
<dbReference type="EMBL" id="MU007063">
    <property type="protein sequence ID" value="KAF2426567.1"/>
    <property type="molecule type" value="Genomic_DNA"/>
</dbReference>
<feature type="chain" id="PRO_5040544703" description="Lysophospholipase" evidence="10">
    <location>
        <begin position="19"/>
        <end position="642"/>
    </location>
</feature>
<dbReference type="InterPro" id="IPR002642">
    <property type="entry name" value="LysoPLipase_cat_dom"/>
</dbReference>
<evidence type="ECO:0000256" key="4">
    <source>
        <dbReference type="ARBA" id="ARBA00022801"/>
    </source>
</evidence>
<dbReference type="Gene3D" id="3.40.1090.10">
    <property type="entry name" value="Cytosolic phospholipase A2 catalytic domain"/>
    <property type="match status" value="1"/>
</dbReference>
<name>A0A9P4NL63_9PEZI</name>
<dbReference type="PANTHER" id="PTHR10728:SF33">
    <property type="entry name" value="LYSOPHOSPHOLIPASE 1-RELATED"/>
    <property type="match status" value="1"/>
</dbReference>
<evidence type="ECO:0000256" key="6">
    <source>
        <dbReference type="ARBA" id="ARBA00023098"/>
    </source>
</evidence>
<evidence type="ECO:0000256" key="5">
    <source>
        <dbReference type="ARBA" id="ARBA00022963"/>
    </source>
</evidence>
<protein>
    <recommendedName>
        <fullName evidence="2 10">Lysophospholipase</fullName>
        <ecNumber evidence="2 10">3.1.1.5</ecNumber>
    </recommendedName>
</protein>
<dbReference type="Proteomes" id="UP000800235">
    <property type="component" value="Unassembled WGS sequence"/>
</dbReference>
<dbReference type="GO" id="GO:0005783">
    <property type="term" value="C:endoplasmic reticulum"/>
    <property type="evidence" value="ECO:0007669"/>
    <property type="project" value="TreeGrafter"/>
</dbReference>
<evidence type="ECO:0000256" key="9">
    <source>
        <dbReference type="PROSITE-ProRule" id="PRU00555"/>
    </source>
</evidence>
<dbReference type="PROSITE" id="PS51210">
    <property type="entry name" value="PLA2C"/>
    <property type="match status" value="1"/>
</dbReference>
<feature type="domain" description="PLA2c" evidence="12">
    <location>
        <begin position="54"/>
        <end position="598"/>
    </location>
</feature>
<evidence type="ECO:0000256" key="3">
    <source>
        <dbReference type="ARBA" id="ARBA00022729"/>
    </source>
</evidence>
<accession>A0A9P4NL63</accession>
<organism evidence="13 14">
    <name type="scientific">Tothia fuscella</name>
    <dbReference type="NCBI Taxonomy" id="1048955"/>
    <lineage>
        <taxon>Eukaryota</taxon>
        <taxon>Fungi</taxon>
        <taxon>Dikarya</taxon>
        <taxon>Ascomycota</taxon>
        <taxon>Pezizomycotina</taxon>
        <taxon>Dothideomycetes</taxon>
        <taxon>Pleosporomycetidae</taxon>
        <taxon>Venturiales</taxon>
        <taxon>Cylindrosympodiaceae</taxon>
        <taxon>Tothia</taxon>
    </lineage>
</organism>
<keyword evidence="5 9" id="KW-0442">Lipid degradation</keyword>
<comment type="catalytic activity">
    <reaction evidence="8 10">
        <text>a 1-acyl-sn-glycero-3-phosphocholine + H2O = sn-glycerol 3-phosphocholine + a fatty acid + H(+)</text>
        <dbReference type="Rhea" id="RHEA:15177"/>
        <dbReference type="ChEBI" id="CHEBI:15377"/>
        <dbReference type="ChEBI" id="CHEBI:15378"/>
        <dbReference type="ChEBI" id="CHEBI:16870"/>
        <dbReference type="ChEBI" id="CHEBI:28868"/>
        <dbReference type="ChEBI" id="CHEBI:58168"/>
        <dbReference type="EC" id="3.1.1.5"/>
    </reaction>
</comment>
<comment type="caution">
    <text evidence="13">The sequence shown here is derived from an EMBL/GenBank/DDBJ whole genome shotgun (WGS) entry which is preliminary data.</text>
</comment>
<evidence type="ECO:0000313" key="13">
    <source>
        <dbReference type="EMBL" id="KAF2426567.1"/>
    </source>
</evidence>
<evidence type="ECO:0000256" key="7">
    <source>
        <dbReference type="ARBA" id="ARBA00023180"/>
    </source>
</evidence>
<dbReference type="EC" id="3.1.1.5" evidence="2 10"/>
<dbReference type="GO" id="GO:0046475">
    <property type="term" value="P:glycerophospholipid catabolic process"/>
    <property type="evidence" value="ECO:0007669"/>
    <property type="project" value="TreeGrafter"/>
</dbReference>
<evidence type="ECO:0000256" key="11">
    <source>
        <dbReference type="SAM" id="MobiDB-lite"/>
    </source>
</evidence>
<evidence type="ECO:0000256" key="8">
    <source>
        <dbReference type="ARBA" id="ARBA00049531"/>
    </source>
</evidence>
<feature type="region of interest" description="Disordered" evidence="11">
    <location>
        <begin position="41"/>
        <end position="74"/>
    </location>
</feature>
<dbReference type="SUPFAM" id="SSF52151">
    <property type="entry name" value="FabD/lysophospholipase-like"/>
    <property type="match status" value="1"/>
</dbReference>
<evidence type="ECO:0000313" key="14">
    <source>
        <dbReference type="Proteomes" id="UP000800235"/>
    </source>
</evidence>
<keyword evidence="6 9" id="KW-0443">Lipid metabolism</keyword>
<gene>
    <name evidence="13" type="ORF">EJ08DRAFT_699863</name>
</gene>
<dbReference type="Pfam" id="PF01735">
    <property type="entry name" value="PLA2_B"/>
    <property type="match status" value="1"/>
</dbReference>
<dbReference type="GO" id="GO:0004623">
    <property type="term" value="F:phospholipase A2 activity"/>
    <property type="evidence" value="ECO:0007669"/>
    <property type="project" value="TreeGrafter"/>
</dbReference>
<dbReference type="GO" id="GO:0004622">
    <property type="term" value="F:phosphatidylcholine lysophospholipase activity"/>
    <property type="evidence" value="ECO:0007669"/>
    <property type="project" value="UniProtKB-EC"/>
</dbReference>
<evidence type="ECO:0000256" key="1">
    <source>
        <dbReference type="ARBA" id="ARBA00008780"/>
    </source>
</evidence>
<dbReference type="GO" id="GO:0005829">
    <property type="term" value="C:cytosol"/>
    <property type="evidence" value="ECO:0007669"/>
    <property type="project" value="TreeGrafter"/>
</dbReference>
<comment type="similarity">
    <text evidence="1 10">Belongs to the lysophospholipase family.</text>
</comment>
<feature type="compositionally biased region" description="Polar residues" evidence="11">
    <location>
        <begin position="43"/>
        <end position="54"/>
    </location>
</feature>
<dbReference type="InterPro" id="IPR016035">
    <property type="entry name" value="Acyl_Trfase/lysoPLipase"/>
</dbReference>
<keyword evidence="14" id="KW-1185">Reference proteome</keyword>
<dbReference type="FunFam" id="3.40.1090.10:FF:000010">
    <property type="entry name" value="Lysophospholipase"/>
    <property type="match status" value="1"/>
</dbReference>
<dbReference type="AlphaFoldDB" id="A0A9P4NL63"/>
<dbReference type="PANTHER" id="PTHR10728">
    <property type="entry name" value="CYTOSOLIC PHOSPHOLIPASE A2"/>
    <property type="match status" value="1"/>
</dbReference>
<evidence type="ECO:0000256" key="2">
    <source>
        <dbReference type="ARBA" id="ARBA00013274"/>
    </source>
</evidence>
<dbReference type="SMART" id="SM00022">
    <property type="entry name" value="PLAc"/>
    <property type="match status" value="1"/>
</dbReference>
<evidence type="ECO:0000259" key="12">
    <source>
        <dbReference type="PROSITE" id="PS51210"/>
    </source>
</evidence>
<feature type="signal peptide" evidence="10">
    <location>
        <begin position="1"/>
        <end position="18"/>
    </location>
</feature>
<keyword evidence="7" id="KW-0325">Glycoprotein</keyword>
<reference evidence="13" key="1">
    <citation type="journal article" date="2020" name="Stud. Mycol.">
        <title>101 Dothideomycetes genomes: a test case for predicting lifestyles and emergence of pathogens.</title>
        <authorList>
            <person name="Haridas S."/>
            <person name="Albert R."/>
            <person name="Binder M."/>
            <person name="Bloem J."/>
            <person name="Labutti K."/>
            <person name="Salamov A."/>
            <person name="Andreopoulos B."/>
            <person name="Baker S."/>
            <person name="Barry K."/>
            <person name="Bills G."/>
            <person name="Bluhm B."/>
            <person name="Cannon C."/>
            <person name="Castanera R."/>
            <person name="Culley D."/>
            <person name="Daum C."/>
            <person name="Ezra D."/>
            <person name="Gonzalez J."/>
            <person name="Henrissat B."/>
            <person name="Kuo A."/>
            <person name="Liang C."/>
            <person name="Lipzen A."/>
            <person name="Lutzoni F."/>
            <person name="Magnuson J."/>
            <person name="Mondo S."/>
            <person name="Nolan M."/>
            <person name="Ohm R."/>
            <person name="Pangilinan J."/>
            <person name="Park H.-J."/>
            <person name="Ramirez L."/>
            <person name="Alfaro M."/>
            <person name="Sun H."/>
            <person name="Tritt A."/>
            <person name="Yoshinaga Y."/>
            <person name="Zwiers L.-H."/>
            <person name="Turgeon B."/>
            <person name="Goodwin S."/>
            <person name="Spatafora J."/>
            <person name="Crous P."/>
            <person name="Grigoriev I."/>
        </authorList>
    </citation>
    <scope>NUCLEOTIDE SEQUENCE</scope>
    <source>
        <strain evidence="13">CBS 130266</strain>
    </source>
</reference>
<keyword evidence="3 10" id="KW-0732">Signal</keyword>
<dbReference type="OrthoDB" id="4084751at2759"/>
<proteinExistence type="inferred from homology"/>